<accession>A0ACC6QUL7</accession>
<organism evidence="1 2">
    <name type="scientific">Streptomyces pratisoli</name>
    <dbReference type="NCBI Taxonomy" id="3139917"/>
    <lineage>
        <taxon>Bacteria</taxon>
        <taxon>Bacillati</taxon>
        <taxon>Actinomycetota</taxon>
        <taxon>Actinomycetes</taxon>
        <taxon>Kitasatosporales</taxon>
        <taxon>Streptomycetaceae</taxon>
        <taxon>Streptomyces</taxon>
    </lineage>
</organism>
<proteinExistence type="predicted"/>
<dbReference type="EMBL" id="JBBKAI010000002">
    <property type="protein sequence ID" value="MEJ8661972.1"/>
    <property type="molecule type" value="Genomic_DNA"/>
</dbReference>
<evidence type="ECO:0000313" key="2">
    <source>
        <dbReference type="Proteomes" id="UP001375539"/>
    </source>
</evidence>
<reference evidence="1" key="1">
    <citation type="submission" date="2024-03" db="EMBL/GenBank/DDBJ databases">
        <title>Novel Streptomyces species of biotechnological and ecological value are a feature of Machair soil.</title>
        <authorList>
            <person name="Prole J.R."/>
            <person name="Goodfellow M."/>
            <person name="Allenby N."/>
            <person name="Ward A.C."/>
        </authorList>
    </citation>
    <scope>NUCLEOTIDE SEQUENCE</scope>
    <source>
        <strain evidence="1">MS1.AVA.4</strain>
    </source>
</reference>
<sequence length="611" mass="63603">MPELHHRAGPAHADGQPDYSGLSDAELTERIRSGAPQAHPAVQELKRRHLPAVLAYARLCGRNQTAGTQLALQALRLASEEACRGIEPRGQWRHHLLTLVQRVGAAWAVSSRRDRLAPDFASWIDETAQSTATAQTTTTAQSTTTATGAATGTATAGEPGPGSAAPRRRPSEASSDTSSAMLAGFYRLPALTRGVVWYAVVDQEPDATVATCVGVRPDLVADLRAKAPESLRRAFLQAYLERGDRKCLGYRRIIEAAARPGDRRHSGDLTLHLAECPRCTRLVAELTRMVDDPRPVFAEHLLGWRGAEYTTRLPVPGQAGTASARIPGPATTSGTGPPRPRNRLGAGVTGFLGGSRTWQGDATTAAGGARRPSRSAVLVAAAVAAATVTVVTGTVLVAASGDAEPSGAAVALPTAAVVPPIASASPPAAPSAVPTRQPSQRPTRSPGPTTSAPSPERPAPTPSKSVPPRPVPIVPGAGHHPVVNADTGLCLDIEDGIMANRTDVITTRCNGARTQQWSLEPGGLLRSGADPDYCLDSRGDTDRGAGIWSCASVDGKNGLNLLFTVDASGAVRPRIAPDFALEPLGSSQGSSLGFDPADGDSDQRWNAGTAR</sequence>
<gene>
    <name evidence="1" type="ORF">WKI58_36670</name>
</gene>
<dbReference type="Proteomes" id="UP001375539">
    <property type="component" value="Unassembled WGS sequence"/>
</dbReference>
<name>A0ACC6QUL7_9ACTN</name>
<comment type="caution">
    <text evidence="1">The sequence shown here is derived from an EMBL/GenBank/DDBJ whole genome shotgun (WGS) entry which is preliminary data.</text>
</comment>
<evidence type="ECO:0000313" key="1">
    <source>
        <dbReference type="EMBL" id="MEJ8661972.1"/>
    </source>
</evidence>
<keyword evidence="2" id="KW-1185">Reference proteome</keyword>
<protein>
    <submittedName>
        <fullName evidence="1">RICIN domain-containing protein</fullName>
    </submittedName>
</protein>